<proteinExistence type="inferred from homology"/>
<dbReference type="PRINTS" id="PR01727">
    <property type="entry name" value="DNABINDINGHU"/>
</dbReference>
<keyword evidence="3 5" id="KW-0238">DNA-binding</keyword>
<dbReference type="PANTHER" id="PTHR33175:SF3">
    <property type="entry name" value="DNA-BINDING PROTEIN HU-BETA"/>
    <property type="match status" value="1"/>
</dbReference>
<dbReference type="SMART" id="SM00411">
    <property type="entry name" value="BHL"/>
    <property type="match status" value="1"/>
</dbReference>
<dbReference type="SUPFAM" id="SSF47729">
    <property type="entry name" value="IHF-like DNA-binding proteins"/>
    <property type="match status" value="1"/>
</dbReference>
<evidence type="ECO:0000256" key="4">
    <source>
        <dbReference type="RuleBase" id="RU003939"/>
    </source>
</evidence>
<dbReference type="Gene3D" id="4.10.520.10">
    <property type="entry name" value="IHF-like DNA-binding proteins"/>
    <property type="match status" value="1"/>
</dbReference>
<dbReference type="GO" id="GO:0003677">
    <property type="term" value="F:DNA binding"/>
    <property type="evidence" value="ECO:0007669"/>
    <property type="project" value="UniProtKB-KW"/>
</dbReference>
<sequence length="90" mass="9553">MNKTDLIVSVAEKTGLSKANAKKAVDAVVESISDALIANEKVILVGFGTFSLKEHCERTAINPATKAKITVPAKKSVKFKVGRELADAVK</sequence>
<organism evidence="5 6">
    <name type="scientific">Candidatus Aphodosoma intestinipullorum</name>
    <dbReference type="NCBI Taxonomy" id="2840674"/>
    <lineage>
        <taxon>Bacteria</taxon>
        <taxon>Pseudomonadati</taxon>
        <taxon>Bacteroidota</taxon>
        <taxon>Bacteroidia</taxon>
        <taxon>Bacteroidales</taxon>
        <taxon>Candidatus Aphodosoma</taxon>
    </lineage>
</organism>
<dbReference type="Proteomes" id="UP000712007">
    <property type="component" value="Unassembled WGS sequence"/>
</dbReference>
<dbReference type="PANTHER" id="PTHR33175">
    <property type="entry name" value="DNA-BINDING PROTEIN HU"/>
    <property type="match status" value="1"/>
</dbReference>
<evidence type="ECO:0000256" key="2">
    <source>
        <dbReference type="ARBA" id="ARBA00023067"/>
    </source>
</evidence>
<evidence type="ECO:0000313" key="5">
    <source>
        <dbReference type="EMBL" id="MBO8440129.1"/>
    </source>
</evidence>
<dbReference type="InterPro" id="IPR010992">
    <property type="entry name" value="IHF-like_DNA-bd_dom_sf"/>
</dbReference>
<dbReference type="Pfam" id="PF00216">
    <property type="entry name" value="Bac_DNA_binding"/>
    <property type="match status" value="1"/>
</dbReference>
<evidence type="ECO:0000256" key="1">
    <source>
        <dbReference type="ARBA" id="ARBA00010529"/>
    </source>
</evidence>
<reference evidence="5" key="1">
    <citation type="submission" date="2020-10" db="EMBL/GenBank/DDBJ databases">
        <authorList>
            <person name="Gilroy R."/>
        </authorList>
    </citation>
    <scope>NUCLEOTIDE SEQUENCE</scope>
    <source>
        <strain evidence="5">3924</strain>
    </source>
</reference>
<protein>
    <submittedName>
        <fullName evidence="5">HU family DNA-binding protein</fullName>
    </submittedName>
</protein>
<dbReference type="EMBL" id="JADIMV010000099">
    <property type="protein sequence ID" value="MBO8440129.1"/>
    <property type="molecule type" value="Genomic_DNA"/>
</dbReference>
<dbReference type="GO" id="GO:0030261">
    <property type="term" value="P:chromosome condensation"/>
    <property type="evidence" value="ECO:0007669"/>
    <property type="project" value="UniProtKB-KW"/>
</dbReference>
<dbReference type="GO" id="GO:0005829">
    <property type="term" value="C:cytosol"/>
    <property type="evidence" value="ECO:0007669"/>
    <property type="project" value="TreeGrafter"/>
</dbReference>
<reference evidence="5" key="2">
    <citation type="journal article" date="2021" name="PeerJ">
        <title>Extensive microbial diversity within the chicken gut microbiome revealed by metagenomics and culture.</title>
        <authorList>
            <person name="Gilroy R."/>
            <person name="Ravi A."/>
            <person name="Getino M."/>
            <person name="Pursley I."/>
            <person name="Horton D.L."/>
            <person name="Alikhan N.F."/>
            <person name="Baker D."/>
            <person name="Gharbi K."/>
            <person name="Hall N."/>
            <person name="Watson M."/>
            <person name="Adriaenssens E.M."/>
            <person name="Foster-Nyarko E."/>
            <person name="Jarju S."/>
            <person name="Secka A."/>
            <person name="Antonio M."/>
            <person name="Oren A."/>
            <person name="Chaudhuri R.R."/>
            <person name="La Ragione R."/>
            <person name="Hildebrand F."/>
            <person name="Pallen M.J."/>
        </authorList>
    </citation>
    <scope>NUCLEOTIDE SEQUENCE</scope>
    <source>
        <strain evidence="5">3924</strain>
    </source>
</reference>
<dbReference type="GO" id="GO:0030527">
    <property type="term" value="F:structural constituent of chromatin"/>
    <property type="evidence" value="ECO:0007669"/>
    <property type="project" value="InterPro"/>
</dbReference>
<dbReference type="InterPro" id="IPR000119">
    <property type="entry name" value="Hist_DNA-bd"/>
</dbReference>
<gene>
    <name evidence="5" type="ORF">IAC51_05700</name>
</gene>
<dbReference type="AlphaFoldDB" id="A0A940IEX0"/>
<name>A0A940IEX0_9BACT</name>
<accession>A0A940IEX0</accession>
<dbReference type="CDD" id="cd13831">
    <property type="entry name" value="HU"/>
    <property type="match status" value="1"/>
</dbReference>
<comment type="similarity">
    <text evidence="1 4">Belongs to the bacterial histone-like protein family.</text>
</comment>
<evidence type="ECO:0000256" key="3">
    <source>
        <dbReference type="ARBA" id="ARBA00023125"/>
    </source>
</evidence>
<comment type="caution">
    <text evidence="5">The sequence shown here is derived from an EMBL/GenBank/DDBJ whole genome shotgun (WGS) entry which is preliminary data.</text>
</comment>
<evidence type="ECO:0000313" key="6">
    <source>
        <dbReference type="Proteomes" id="UP000712007"/>
    </source>
</evidence>
<keyword evidence="2" id="KW-0226">DNA condensation</keyword>